<dbReference type="Proteomes" id="UP000018857">
    <property type="component" value="Unassembled WGS sequence"/>
</dbReference>
<organism evidence="5 6">
    <name type="scientific">Marinomonas profundimaris</name>
    <dbReference type="NCBI Taxonomy" id="1208321"/>
    <lineage>
        <taxon>Bacteria</taxon>
        <taxon>Pseudomonadati</taxon>
        <taxon>Pseudomonadota</taxon>
        <taxon>Gammaproteobacteria</taxon>
        <taxon>Oceanospirillales</taxon>
        <taxon>Oceanospirillaceae</taxon>
        <taxon>Marinomonas</taxon>
    </lineage>
</organism>
<dbReference type="NCBIfam" id="TIGR00370">
    <property type="entry name" value="5-oxoprolinase subunit PxpB"/>
    <property type="match status" value="1"/>
</dbReference>
<dbReference type="SUPFAM" id="SSF160467">
    <property type="entry name" value="PH0987 N-terminal domain-like"/>
    <property type="match status" value="1"/>
</dbReference>
<dbReference type="InterPro" id="IPR029000">
    <property type="entry name" value="Cyclophilin-like_dom_sf"/>
</dbReference>
<dbReference type="GO" id="GO:0005524">
    <property type="term" value="F:ATP binding"/>
    <property type="evidence" value="ECO:0007669"/>
    <property type="project" value="UniProtKB-KW"/>
</dbReference>
<keyword evidence="6" id="KW-1185">Reference proteome</keyword>
<dbReference type="InterPro" id="IPR010016">
    <property type="entry name" value="PxpB"/>
</dbReference>
<gene>
    <name evidence="5" type="ORF">D104_14445</name>
</gene>
<dbReference type="GO" id="GO:0016787">
    <property type="term" value="F:hydrolase activity"/>
    <property type="evidence" value="ECO:0007669"/>
    <property type="project" value="UniProtKB-KW"/>
</dbReference>
<evidence type="ECO:0000256" key="1">
    <source>
        <dbReference type="ARBA" id="ARBA00022741"/>
    </source>
</evidence>
<keyword evidence="1" id="KW-0547">Nucleotide-binding</keyword>
<sequence length="222" mass="24244">MIANEEQPFISLLGTSGILLQAPAPLQLETQQKIWGLAEQVESWPNVLEAIPGMNNIMITYLELPEDIEPIKAKLLDAWRHVEGIQKDGKVIDLPVIYGGTECGPHMQDVVTHTGLSIEEIVRRHTAPLYPVYALGSHPGFCYLGGMDSTLATPRRQVPITDLPGGAVSIGGVQTGVSASQGPSGWNTIGRTKMQFFDVNKMPPALCRPGDYIRFCVEEIIQ</sequence>
<dbReference type="PATRIC" id="fig|1208321.3.peg.2882"/>
<evidence type="ECO:0000256" key="3">
    <source>
        <dbReference type="ARBA" id="ARBA00022840"/>
    </source>
</evidence>
<keyword evidence="2 5" id="KW-0378">Hydrolase</keyword>
<dbReference type="InterPro" id="IPR003833">
    <property type="entry name" value="CT_C_D"/>
</dbReference>
<keyword evidence="3" id="KW-0067">ATP-binding</keyword>
<evidence type="ECO:0000256" key="2">
    <source>
        <dbReference type="ARBA" id="ARBA00022801"/>
    </source>
</evidence>
<dbReference type="EMBL" id="AYOZ01000045">
    <property type="protein sequence ID" value="ETI58774.1"/>
    <property type="molecule type" value="Genomic_DNA"/>
</dbReference>
<protein>
    <submittedName>
        <fullName evidence="5">Allophanate hydrolase</fullName>
    </submittedName>
</protein>
<dbReference type="PANTHER" id="PTHR34698">
    <property type="entry name" value="5-OXOPROLINASE SUBUNIT B"/>
    <property type="match status" value="1"/>
</dbReference>
<dbReference type="SUPFAM" id="SSF50891">
    <property type="entry name" value="Cyclophilin-like"/>
    <property type="match status" value="1"/>
</dbReference>
<dbReference type="Gene3D" id="2.40.100.10">
    <property type="entry name" value="Cyclophilin-like"/>
    <property type="match status" value="1"/>
</dbReference>
<reference evidence="5 6" key="1">
    <citation type="journal article" date="2014" name="Genome Announc.">
        <title>Draft Genome Sequence of Marinomonas sp. Strain D104, a Polycyclic Aromatic Hydrocarbon-Degrading Bacterium from the Deep-Sea Sediment of the Arctic Ocean.</title>
        <authorList>
            <person name="Dong C."/>
            <person name="Bai X."/>
            <person name="Lai Q."/>
            <person name="Xie Y."/>
            <person name="Chen X."/>
            <person name="Shao Z."/>
        </authorList>
    </citation>
    <scope>NUCLEOTIDE SEQUENCE [LARGE SCALE GENOMIC DNA]</scope>
    <source>
        <strain evidence="5 6">D104</strain>
    </source>
</reference>
<dbReference type="RefSeq" id="WP_024024940.1">
    <property type="nucleotide sequence ID" value="NZ_AYOZ01000045.1"/>
</dbReference>
<evidence type="ECO:0000259" key="4">
    <source>
        <dbReference type="SMART" id="SM00796"/>
    </source>
</evidence>
<dbReference type="AlphaFoldDB" id="W1RT47"/>
<name>W1RT47_9GAMM</name>
<comment type="caution">
    <text evidence="5">The sequence shown here is derived from an EMBL/GenBank/DDBJ whole genome shotgun (WGS) entry which is preliminary data.</text>
</comment>
<proteinExistence type="predicted"/>
<dbReference type="Pfam" id="PF02682">
    <property type="entry name" value="CT_C_D"/>
    <property type="match status" value="1"/>
</dbReference>
<dbReference type="SMART" id="SM00796">
    <property type="entry name" value="AHS1"/>
    <property type="match status" value="1"/>
</dbReference>
<dbReference type="eggNOG" id="COG2049">
    <property type="taxonomic scope" value="Bacteria"/>
</dbReference>
<feature type="domain" description="Carboxyltransferase" evidence="4">
    <location>
        <begin position="8"/>
        <end position="207"/>
    </location>
</feature>
<dbReference type="PANTHER" id="PTHR34698:SF2">
    <property type="entry name" value="5-OXOPROLINASE SUBUNIT B"/>
    <property type="match status" value="1"/>
</dbReference>
<evidence type="ECO:0000313" key="5">
    <source>
        <dbReference type="EMBL" id="ETI58774.1"/>
    </source>
</evidence>
<dbReference type="OrthoDB" id="9778567at2"/>
<dbReference type="STRING" id="1208321.D104_14445"/>
<evidence type="ECO:0000313" key="6">
    <source>
        <dbReference type="Proteomes" id="UP000018857"/>
    </source>
</evidence>
<accession>W1RT47</accession>